<feature type="transmembrane region" description="Helical" evidence="1">
    <location>
        <begin position="54"/>
        <end position="74"/>
    </location>
</feature>
<evidence type="ECO:0000256" key="1">
    <source>
        <dbReference type="SAM" id="Phobius"/>
    </source>
</evidence>
<dbReference type="RefSeq" id="WP_131961420.1">
    <property type="nucleotide sequence ID" value="NZ_SMFL01000014.1"/>
</dbReference>
<protein>
    <recommendedName>
        <fullName evidence="4">Transmembrane protein</fullName>
    </recommendedName>
</protein>
<keyword evidence="3" id="KW-1185">Reference proteome</keyword>
<evidence type="ECO:0008006" key="4">
    <source>
        <dbReference type="Google" id="ProtNLM"/>
    </source>
</evidence>
<name>A0A4V2Z318_9BACT</name>
<proteinExistence type="predicted"/>
<dbReference type="Proteomes" id="UP000294850">
    <property type="component" value="Unassembled WGS sequence"/>
</dbReference>
<dbReference type="AlphaFoldDB" id="A0A4V2Z318"/>
<accession>A0A4V2Z318</accession>
<keyword evidence="1" id="KW-0472">Membrane</keyword>
<reference evidence="2 3" key="1">
    <citation type="submission" date="2019-03" db="EMBL/GenBank/DDBJ databases">
        <title>Dyadobacter AR-3-6 sp. nov., isolated from arctic soil.</title>
        <authorList>
            <person name="Chaudhary D.K."/>
        </authorList>
    </citation>
    <scope>NUCLEOTIDE SEQUENCE [LARGE SCALE GENOMIC DNA]</scope>
    <source>
        <strain evidence="2 3">AR-3-6</strain>
    </source>
</reference>
<dbReference type="EMBL" id="SMFL01000014">
    <property type="protein sequence ID" value="TDE10728.1"/>
    <property type="molecule type" value="Genomic_DNA"/>
</dbReference>
<organism evidence="2 3">
    <name type="scientific">Dyadobacter psychrotolerans</name>
    <dbReference type="NCBI Taxonomy" id="2541721"/>
    <lineage>
        <taxon>Bacteria</taxon>
        <taxon>Pseudomonadati</taxon>
        <taxon>Bacteroidota</taxon>
        <taxon>Cytophagia</taxon>
        <taxon>Cytophagales</taxon>
        <taxon>Spirosomataceae</taxon>
        <taxon>Dyadobacter</taxon>
    </lineage>
</organism>
<evidence type="ECO:0000313" key="2">
    <source>
        <dbReference type="EMBL" id="TDE10728.1"/>
    </source>
</evidence>
<evidence type="ECO:0000313" key="3">
    <source>
        <dbReference type="Proteomes" id="UP000294850"/>
    </source>
</evidence>
<keyword evidence="1" id="KW-1133">Transmembrane helix</keyword>
<comment type="caution">
    <text evidence="2">The sequence shown here is derived from an EMBL/GenBank/DDBJ whole genome shotgun (WGS) entry which is preliminary data.</text>
</comment>
<sequence length="133" mass="14811">MKHIVPISKVSSDADCAQTAAEVSKNFSTPLLTSQRQLADYLNKKASDLGRRKLTVLFVGSGMIGFLACTYLLARAAFSSDDNAEFLLEISKPFQEQIRPHQSAAKKARFETYLDSLERAFINDSLQHANQKQ</sequence>
<gene>
    <name evidence="2" type="ORF">E0F88_27015</name>
</gene>
<keyword evidence="1" id="KW-0812">Transmembrane</keyword>